<dbReference type="Proteomes" id="UP000765509">
    <property type="component" value="Unassembled WGS sequence"/>
</dbReference>
<evidence type="ECO:0000313" key="1">
    <source>
        <dbReference type="EMBL" id="MBW0460836.1"/>
    </source>
</evidence>
<organism evidence="1 2">
    <name type="scientific">Austropuccinia psidii MF-1</name>
    <dbReference type="NCBI Taxonomy" id="1389203"/>
    <lineage>
        <taxon>Eukaryota</taxon>
        <taxon>Fungi</taxon>
        <taxon>Dikarya</taxon>
        <taxon>Basidiomycota</taxon>
        <taxon>Pucciniomycotina</taxon>
        <taxon>Pucciniomycetes</taxon>
        <taxon>Pucciniales</taxon>
        <taxon>Sphaerophragmiaceae</taxon>
        <taxon>Austropuccinia</taxon>
    </lineage>
</organism>
<comment type="caution">
    <text evidence="1">The sequence shown here is derived from an EMBL/GenBank/DDBJ whole genome shotgun (WGS) entry which is preliminary data.</text>
</comment>
<accession>A0A9Q3B9A4</accession>
<reference evidence="1" key="1">
    <citation type="submission" date="2021-03" db="EMBL/GenBank/DDBJ databases">
        <title>Draft genome sequence of rust myrtle Austropuccinia psidii MF-1, a brazilian biotype.</title>
        <authorList>
            <person name="Quecine M.C."/>
            <person name="Pachon D.M.R."/>
            <person name="Bonatelli M.L."/>
            <person name="Correr F.H."/>
            <person name="Franceschini L.M."/>
            <person name="Leite T.F."/>
            <person name="Margarido G.R.A."/>
            <person name="Almeida C.A."/>
            <person name="Ferrarezi J.A."/>
            <person name="Labate C.A."/>
        </authorList>
    </citation>
    <scope>NUCLEOTIDE SEQUENCE</scope>
    <source>
        <strain evidence="1">MF-1</strain>
    </source>
</reference>
<keyword evidence="2" id="KW-1185">Reference proteome</keyword>
<gene>
    <name evidence="1" type="ORF">O181_000551</name>
</gene>
<proteinExistence type="predicted"/>
<evidence type="ECO:0000313" key="2">
    <source>
        <dbReference type="Proteomes" id="UP000765509"/>
    </source>
</evidence>
<dbReference type="AlphaFoldDB" id="A0A9Q3B9A4"/>
<protein>
    <submittedName>
        <fullName evidence="1">Uncharacterized protein</fullName>
    </submittedName>
</protein>
<dbReference type="EMBL" id="AVOT02000065">
    <property type="protein sequence ID" value="MBW0460836.1"/>
    <property type="molecule type" value="Genomic_DNA"/>
</dbReference>
<sequence length="191" mass="22691">MELWPLLEETSWSLDKNISWIEEKKVWDNCNNPQELNENPDWFFKIKPGPCPDISTIVLPYIEFEDIFEKENSPLETVISHSQNELPGFNLTKYSFLELLTWDGIKGNLGNPYWNEIFEMDEHHRNSLLLTTWKFQDWLNLQDFEIQNGKISKISKFYTINNSPWSFHWEETLIPEIFSLRGGSSKLNTEE</sequence>
<name>A0A9Q3B9A4_9BASI</name>